<evidence type="ECO:0000313" key="1">
    <source>
        <dbReference type="EMBL" id="EAU76169.1"/>
    </source>
</evidence>
<organism evidence="1">
    <name type="scientific">Anopheles gambiae</name>
    <name type="common">African malaria mosquito</name>
    <dbReference type="NCBI Taxonomy" id="7165"/>
    <lineage>
        <taxon>Eukaryota</taxon>
        <taxon>Metazoa</taxon>
        <taxon>Ecdysozoa</taxon>
        <taxon>Arthropoda</taxon>
        <taxon>Hexapoda</taxon>
        <taxon>Insecta</taxon>
        <taxon>Pterygota</taxon>
        <taxon>Neoptera</taxon>
        <taxon>Endopterygota</taxon>
        <taxon>Diptera</taxon>
        <taxon>Nematocera</taxon>
        <taxon>Culicoidea</taxon>
        <taxon>Culicidae</taxon>
        <taxon>Anophelinae</taxon>
        <taxon>Anopheles</taxon>
    </lineage>
</organism>
<reference evidence="1" key="2">
    <citation type="submission" date="2002-03" db="EMBL/GenBank/DDBJ databases">
        <authorList>
            <consortium name="The Anopheles Genome Sequencing Consortium"/>
        </authorList>
    </citation>
    <scope>NUCLEOTIDE SEQUENCE</scope>
    <source>
        <strain evidence="1">PEST</strain>
    </source>
</reference>
<name>A0NFP6_ANOGA</name>
<reference evidence="1" key="4">
    <citation type="journal article" date="2007" name="Genome Biol.">
        <title>Update of the Anopheles gambiae PEST genome assembly.</title>
        <authorList>
            <person name="Sharakhova M.V."/>
            <person name="Hammond M.P."/>
            <person name="Lobo N.F."/>
            <person name="Krzywinski J."/>
            <person name="Unger M.F."/>
            <person name="Hillenmeyer M.E."/>
            <person name="Bruggner R.V."/>
            <person name="Birney E."/>
            <person name="Collins F.H."/>
        </authorList>
    </citation>
    <scope>NUCLEOTIDE SEQUENCE</scope>
    <source>
        <strain evidence="1">PEST</strain>
    </source>
</reference>
<accession>A0NFP6</accession>
<feature type="non-terminal residue" evidence="1">
    <location>
        <position position="1"/>
    </location>
</feature>
<comment type="caution">
    <text evidence="1">The sequence shown here is derived from an EMBL/GenBank/DDBJ whole genome shotgun (WGS) entry which is preliminary data.</text>
</comment>
<reference evidence="1" key="5">
    <citation type="submission" date="2011-05" db="EMBL/GenBank/DDBJ databases">
        <authorList>
            <consortium name="VectorBase"/>
        </authorList>
    </citation>
    <scope>NUCLEOTIDE SEQUENCE</scope>
    <source>
        <strain evidence="1">PEST</strain>
    </source>
</reference>
<sequence length="90" mass="10077">RFKRRCSTTHASHKRQNKTAANANATFCLPPPTTHLYAQHIPSCSSFVERQQCPSVFVVVSVRVYVCVRTAQTGDGKRKLQNSSQSTIVR</sequence>
<protein>
    <submittedName>
        <fullName evidence="1">AGAP010753-PA</fullName>
    </submittedName>
</protein>
<proteinExistence type="predicted"/>
<reference evidence="1" key="1">
    <citation type="journal article" date="2002" name="Science">
        <title>The genome sequence of the malaria mosquito Anopheles gambiae.</title>
        <authorList>
            <person name="Holt R.A."/>
            <person name="Subramanian G.M."/>
            <person name="Halpern A."/>
            <person name="Sutton G.G."/>
            <person name="Charlab R."/>
            <person name="Nusskern D.R."/>
            <person name="Wincker P."/>
            <person name="Clark A.G."/>
            <person name="Ribeiro J.M."/>
            <person name="Wides R."/>
            <person name="Salzberg S.L."/>
            <person name="Loftus B."/>
            <person name="Yandell M."/>
            <person name="Majoros W.H."/>
            <person name="Rusch D.B."/>
            <person name="Lai Z."/>
            <person name="Kraft C.L."/>
            <person name="Abril J.F."/>
            <person name="Anthouard V."/>
            <person name="Arensburger P."/>
            <person name="Atkinson P.W."/>
            <person name="Baden H."/>
            <person name="de Berardinis V."/>
            <person name="Baldwin D."/>
            <person name="Benes V."/>
            <person name="Biedler J."/>
            <person name="Blass C."/>
            <person name="Bolanos R."/>
            <person name="Boscus D."/>
            <person name="Barnstead M."/>
            <person name="Cai S."/>
            <person name="Center A."/>
            <person name="Chaturverdi K."/>
            <person name="Christophides G.K."/>
            <person name="Chrystal M.A."/>
            <person name="Clamp M."/>
            <person name="Cravchik A."/>
            <person name="Curwen V."/>
            <person name="Dana A."/>
            <person name="Delcher A."/>
            <person name="Dew I."/>
            <person name="Evans C.A."/>
            <person name="Flanigan M."/>
            <person name="Grundschober-Freimoser A."/>
            <person name="Friedli L."/>
            <person name="Gu Z."/>
            <person name="Guan P."/>
            <person name="Guigo R."/>
            <person name="Hillenmeyer M.E."/>
            <person name="Hladun S.L."/>
            <person name="Hogan J.R."/>
            <person name="Hong Y.S."/>
            <person name="Hoover J."/>
            <person name="Jaillon O."/>
            <person name="Ke Z."/>
            <person name="Kodira C."/>
            <person name="Kokoza E."/>
            <person name="Koutsos A."/>
            <person name="Letunic I."/>
            <person name="Levitsky A."/>
            <person name="Liang Y."/>
            <person name="Lin J.J."/>
            <person name="Lobo N.F."/>
            <person name="Lopez J.R."/>
            <person name="Malek J.A."/>
            <person name="McIntosh T.C."/>
            <person name="Meister S."/>
            <person name="Miller J."/>
            <person name="Mobarry C."/>
            <person name="Mongin E."/>
            <person name="Murphy S.D."/>
            <person name="O'Brochta D.A."/>
            <person name="Pfannkoch C."/>
            <person name="Qi R."/>
            <person name="Regier M.A."/>
            <person name="Remington K."/>
            <person name="Shao H."/>
            <person name="Sharakhova M.V."/>
            <person name="Sitter C.D."/>
            <person name="Shetty J."/>
            <person name="Smith T.J."/>
            <person name="Strong R."/>
            <person name="Sun J."/>
            <person name="Thomasova D."/>
            <person name="Ton L.Q."/>
            <person name="Topalis P."/>
            <person name="Tu Z."/>
            <person name="Unger M.F."/>
            <person name="Walenz B."/>
            <person name="Wang A."/>
            <person name="Wang J."/>
            <person name="Wang M."/>
            <person name="Wang X."/>
            <person name="Woodford K.J."/>
            <person name="Wortman J.R."/>
            <person name="Wu M."/>
            <person name="Yao A."/>
            <person name="Zdobnov E.M."/>
            <person name="Zhang H."/>
            <person name="Zhao Q."/>
            <person name="Zhao S."/>
            <person name="Zhu S.C."/>
            <person name="Zhimulev I."/>
            <person name="Coluzzi M."/>
            <person name="della Torre A."/>
            <person name="Roth C.W."/>
            <person name="Louis C."/>
            <person name="Kalush F."/>
            <person name="Mural R.J."/>
            <person name="Myers E.W."/>
            <person name="Adams M.D."/>
            <person name="Smith H.O."/>
            <person name="Broder S."/>
            <person name="Gardner M.J."/>
            <person name="Fraser C.M."/>
            <person name="Birney E."/>
            <person name="Bork P."/>
            <person name="Brey P.T."/>
            <person name="Venter J.C."/>
            <person name="Weissenbach J."/>
            <person name="Kafatos F.C."/>
            <person name="Collins F.H."/>
            <person name="Hoffman S.L."/>
        </authorList>
    </citation>
    <scope>NUCLEOTIDE SEQUENCE [LARGE SCALE GENOMIC DNA]</scope>
    <source>
        <strain evidence="1">PEST</strain>
    </source>
</reference>
<dbReference type="PaxDb" id="7165-AGAP010753-PA"/>
<dbReference type="AlphaFoldDB" id="A0NFP6"/>
<dbReference type="EMBL" id="AAAB01008979">
    <property type="protein sequence ID" value="EAU76169.1"/>
    <property type="molecule type" value="Genomic_DNA"/>
</dbReference>
<reference evidence="1" key="3">
    <citation type="journal article" date="2004" name="Trends Parasitol.">
        <title>The Anopheles gambiae genome: an update.</title>
        <authorList>
            <person name="Mongin E."/>
            <person name="Louis C."/>
            <person name="Holt R.A."/>
            <person name="Birney E."/>
            <person name="Collins F.H."/>
        </authorList>
    </citation>
    <scope>NUCLEOTIDE SEQUENCE</scope>
    <source>
        <strain evidence="1">PEST</strain>
    </source>
</reference>
<dbReference type="HOGENOM" id="CLU_2446877_0_0_1"/>
<gene>
    <name evidence="1" type="ORF">AgaP_AGAP010753</name>
</gene>